<feature type="chain" id="PRO_5046125237" evidence="1">
    <location>
        <begin position="28"/>
        <end position="293"/>
    </location>
</feature>
<evidence type="ECO:0000313" key="4">
    <source>
        <dbReference type="Proteomes" id="UP001596298"/>
    </source>
</evidence>
<feature type="signal peptide" evidence="1">
    <location>
        <begin position="1"/>
        <end position="27"/>
    </location>
</feature>
<sequence length="293" mass="30463">MRRQLSVVAAVAIAAATVSLPMTVADAAPTHPATAVQAAATTVPQWYLALGDSLAAGYQPGKGDNPTGGYVGGALQMLKLQNPNITATNLGCSGEDTKTFTNGTKCDGGDPAKSQLTRAVTFLKAHAKTKGVVTFDLGANDIDGCVAGGAIDMKCLQSGLGDVAKNLPTILQKLHAAAPNAKIVVLNYYNPFLAVYLTGTQGQQTAKQSELLATLFNGSIASAAATINAPVADIAKAFLSNADTPMVSTSFGKLPTNVARICTWTWMCTKQNIHPTDAGYTLMWWTLAPYLKS</sequence>
<name>A0ABW2AGI1_9MICO</name>
<evidence type="ECO:0000259" key="2">
    <source>
        <dbReference type="Pfam" id="PF13472"/>
    </source>
</evidence>
<dbReference type="EMBL" id="JBHSWH010000001">
    <property type="protein sequence ID" value="MFC6705920.1"/>
    <property type="molecule type" value="Genomic_DNA"/>
</dbReference>
<keyword evidence="1" id="KW-0732">Signal</keyword>
<organism evidence="3 4">
    <name type="scientific">Flexivirga alba</name>
    <dbReference type="NCBI Taxonomy" id="702742"/>
    <lineage>
        <taxon>Bacteria</taxon>
        <taxon>Bacillati</taxon>
        <taxon>Actinomycetota</taxon>
        <taxon>Actinomycetes</taxon>
        <taxon>Micrococcales</taxon>
        <taxon>Dermacoccaceae</taxon>
        <taxon>Flexivirga</taxon>
    </lineage>
</organism>
<dbReference type="Pfam" id="PF13472">
    <property type="entry name" value="Lipase_GDSL_2"/>
    <property type="match status" value="1"/>
</dbReference>
<dbReference type="GO" id="GO:0016787">
    <property type="term" value="F:hydrolase activity"/>
    <property type="evidence" value="ECO:0007669"/>
    <property type="project" value="UniProtKB-KW"/>
</dbReference>
<evidence type="ECO:0000256" key="1">
    <source>
        <dbReference type="SAM" id="SignalP"/>
    </source>
</evidence>
<feature type="domain" description="SGNH hydrolase-type esterase" evidence="2">
    <location>
        <begin position="49"/>
        <end position="281"/>
    </location>
</feature>
<reference evidence="4" key="1">
    <citation type="journal article" date="2019" name="Int. J. Syst. Evol. Microbiol.">
        <title>The Global Catalogue of Microorganisms (GCM) 10K type strain sequencing project: providing services to taxonomists for standard genome sequencing and annotation.</title>
        <authorList>
            <consortium name="The Broad Institute Genomics Platform"/>
            <consortium name="The Broad Institute Genome Sequencing Center for Infectious Disease"/>
            <person name="Wu L."/>
            <person name="Ma J."/>
        </authorList>
    </citation>
    <scope>NUCLEOTIDE SEQUENCE [LARGE SCALE GENOMIC DNA]</scope>
    <source>
        <strain evidence="4">CCUG 58127</strain>
    </source>
</reference>
<dbReference type="Gene3D" id="3.40.50.1110">
    <property type="entry name" value="SGNH hydrolase"/>
    <property type="match status" value="1"/>
</dbReference>
<dbReference type="SUPFAM" id="SSF52266">
    <property type="entry name" value="SGNH hydrolase"/>
    <property type="match status" value="1"/>
</dbReference>
<proteinExistence type="predicted"/>
<gene>
    <name evidence="3" type="ORF">ACFQDH_11730</name>
</gene>
<dbReference type="InterPro" id="IPR013830">
    <property type="entry name" value="SGNH_hydro"/>
</dbReference>
<accession>A0ABW2AGI1</accession>
<evidence type="ECO:0000313" key="3">
    <source>
        <dbReference type="EMBL" id="MFC6705920.1"/>
    </source>
</evidence>
<protein>
    <submittedName>
        <fullName evidence="3">SGNH/GDSL hydrolase family protein</fullName>
    </submittedName>
</protein>
<keyword evidence="4" id="KW-1185">Reference proteome</keyword>
<comment type="caution">
    <text evidence="3">The sequence shown here is derived from an EMBL/GenBank/DDBJ whole genome shotgun (WGS) entry which is preliminary data.</text>
</comment>
<dbReference type="InterPro" id="IPR036514">
    <property type="entry name" value="SGNH_hydro_sf"/>
</dbReference>
<dbReference type="PANTHER" id="PTHR30383">
    <property type="entry name" value="THIOESTERASE 1/PROTEASE 1/LYSOPHOSPHOLIPASE L1"/>
    <property type="match status" value="1"/>
</dbReference>
<dbReference type="PANTHER" id="PTHR30383:SF5">
    <property type="entry name" value="SGNH HYDROLASE-TYPE ESTERASE DOMAIN-CONTAINING PROTEIN"/>
    <property type="match status" value="1"/>
</dbReference>
<dbReference type="Proteomes" id="UP001596298">
    <property type="component" value="Unassembled WGS sequence"/>
</dbReference>
<keyword evidence="3" id="KW-0378">Hydrolase</keyword>
<dbReference type="RefSeq" id="WP_382401494.1">
    <property type="nucleotide sequence ID" value="NZ_JBHSWH010000001.1"/>
</dbReference>
<dbReference type="InterPro" id="IPR051532">
    <property type="entry name" value="Ester_Hydrolysis_Enzymes"/>
</dbReference>
<dbReference type="CDD" id="cd00229">
    <property type="entry name" value="SGNH_hydrolase"/>
    <property type="match status" value="1"/>
</dbReference>